<dbReference type="EMBL" id="LKEA01000028">
    <property type="protein sequence ID" value="ROV97685.1"/>
    <property type="molecule type" value="Genomic_DNA"/>
</dbReference>
<name>A0A423W301_9PEZI</name>
<gene>
    <name evidence="1" type="ORF">VMCG_07422</name>
</gene>
<reference evidence="1 2" key="1">
    <citation type="submission" date="2015-09" db="EMBL/GenBank/DDBJ databases">
        <title>Host preference determinants of Valsa canker pathogens revealed by comparative genomics.</title>
        <authorList>
            <person name="Yin Z."/>
            <person name="Huang L."/>
        </authorList>
    </citation>
    <scope>NUCLEOTIDE SEQUENCE [LARGE SCALE GENOMIC DNA]</scope>
    <source>
        <strain evidence="1 2">03-1</strain>
    </source>
</reference>
<evidence type="ECO:0000313" key="2">
    <source>
        <dbReference type="Proteomes" id="UP000283895"/>
    </source>
</evidence>
<evidence type="ECO:0000313" key="1">
    <source>
        <dbReference type="EMBL" id="ROV97685.1"/>
    </source>
</evidence>
<organism evidence="1 2">
    <name type="scientific">Cytospora schulzeri</name>
    <dbReference type="NCBI Taxonomy" id="448051"/>
    <lineage>
        <taxon>Eukaryota</taxon>
        <taxon>Fungi</taxon>
        <taxon>Dikarya</taxon>
        <taxon>Ascomycota</taxon>
        <taxon>Pezizomycotina</taxon>
        <taxon>Sordariomycetes</taxon>
        <taxon>Sordariomycetidae</taxon>
        <taxon>Diaporthales</taxon>
        <taxon>Cytosporaceae</taxon>
        <taxon>Cytospora</taxon>
    </lineage>
</organism>
<sequence>MGRSYKQGLPEACMNDYTYWDNSARVSGKWDWFFGLPQYNSVHRVDASLSFQLEFLEGGRVGRVSILAFQLLTRAKSPRFSWMEGLLSLRSILGHVCQSGKPSKMKEKSTGDICRREVFQAEALS</sequence>
<dbReference type="AlphaFoldDB" id="A0A423W301"/>
<dbReference type="Proteomes" id="UP000283895">
    <property type="component" value="Unassembled WGS sequence"/>
</dbReference>
<comment type="caution">
    <text evidence="1">The sequence shown here is derived from an EMBL/GenBank/DDBJ whole genome shotgun (WGS) entry which is preliminary data.</text>
</comment>
<proteinExistence type="predicted"/>
<accession>A0A423W301</accession>
<protein>
    <submittedName>
        <fullName evidence="1">Uncharacterized protein</fullName>
    </submittedName>
</protein>
<keyword evidence="2" id="KW-1185">Reference proteome</keyword>